<accession>A0A853KX20</accession>
<reference evidence="1 2" key="1">
    <citation type="submission" date="2014-07" db="EMBL/GenBank/DDBJ databases">
        <title>Draft genome sequence of Thalassospira tepidiphila 1-1B.</title>
        <authorList>
            <person name="Lai Q."/>
            <person name="Shao Z."/>
        </authorList>
    </citation>
    <scope>NUCLEOTIDE SEQUENCE [LARGE SCALE GENOMIC DNA]</scope>
    <source>
        <strain evidence="1 2">MCCC 1A03514</strain>
    </source>
</reference>
<dbReference type="EMBL" id="JPVZ01000009">
    <property type="protein sequence ID" value="OAZ08458.1"/>
    <property type="molecule type" value="Genomic_DNA"/>
</dbReference>
<proteinExistence type="predicted"/>
<comment type="caution">
    <text evidence="1">The sequence shown here is derived from an EMBL/GenBank/DDBJ whole genome shotgun (WGS) entry which is preliminary data.</text>
</comment>
<evidence type="ECO:0000313" key="2">
    <source>
        <dbReference type="Proteomes" id="UP000094009"/>
    </source>
</evidence>
<name>A0A853KX20_9PROT</name>
<protein>
    <submittedName>
        <fullName evidence="1">Uncharacterized protein</fullName>
    </submittedName>
</protein>
<gene>
    <name evidence="1" type="ORF">TH4_17605</name>
</gene>
<evidence type="ECO:0000313" key="1">
    <source>
        <dbReference type="EMBL" id="OAZ08458.1"/>
    </source>
</evidence>
<dbReference type="Proteomes" id="UP000094009">
    <property type="component" value="Unassembled WGS sequence"/>
</dbReference>
<organism evidence="1 2">
    <name type="scientific">Thalassospira tepidiphila MCCC 1A03514</name>
    <dbReference type="NCBI Taxonomy" id="1177930"/>
    <lineage>
        <taxon>Bacteria</taxon>
        <taxon>Pseudomonadati</taxon>
        <taxon>Pseudomonadota</taxon>
        <taxon>Alphaproteobacteria</taxon>
        <taxon>Rhodospirillales</taxon>
        <taxon>Thalassospiraceae</taxon>
        <taxon>Thalassospira</taxon>
    </lineage>
</organism>
<dbReference type="AlphaFoldDB" id="A0A853KX20"/>
<sequence>MTTTGVVVFNLSRLADYYFDTSQRCALPRRGVWHPPIFRMFPLITDRPGKHSKADFNQSSQIF</sequence>